<feature type="region of interest" description="Disordered" evidence="4">
    <location>
        <begin position="745"/>
        <end position="780"/>
    </location>
</feature>
<comment type="function">
    <text evidence="1">Involved in endocytosis.</text>
</comment>
<evidence type="ECO:0000256" key="2">
    <source>
        <dbReference type="ARBA" id="ARBA00038251"/>
    </source>
</evidence>
<feature type="compositionally biased region" description="Polar residues" evidence="4">
    <location>
        <begin position="510"/>
        <end position="523"/>
    </location>
</feature>
<dbReference type="Gene3D" id="1.25.40.10">
    <property type="entry name" value="Tetratricopeptide repeat domain"/>
    <property type="match status" value="2"/>
</dbReference>
<keyword evidence="6" id="KW-1185">Reference proteome</keyword>
<dbReference type="Proteomes" id="UP001556367">
    <property type="component" value="Unassembled WGS sequence"/>
</dbReference>
<comment type="caution">
    <text evidence="5">The sequence shown here is derived from an EMBL/GenBank/DDBJ whole genome shotgun (WGS) entry which is preliminary data.</text>
</comment>
<evidence type="ECO:0000256" key="3">
    <source>
        <dbReference type="PROSITE-ProRule" id="PRU00339"/>
    </source>
</evidence>
<evidence type="ECO:0000256" key="1">
    <source>
        <dbReference type="ARBA" id="ARBA00002550"/>
    </source>
</evidence>
<dbReference type="SMART" id="SM00028">
    <property type="entry name" value="TPR"/>
    <property type="match status" value="5"/>
</dbReference>
<evidence type="ECO:0000256" key="4">
    <source>
        <dbReference type="SAM" id="MobiDB-lite"/>
    </source>
</evidence>
<organism evidence="5 6">
    <name type="scientific">Hohenbuehelia grisea</name>
    <dbReference type="NCBI Taxonomy" id="104357"/>
    <lineage>
        <taxon>Eukaryota</taxon>
        <taxon>Fungi</taxon>
        <taxon>Dikarya</taxon>
        <taxon>Basidiomycota</taxon>
        <taxon>Agaricomycotina</taxon>
        <taxon>Agaricomycetes</taxon>
        <taxon>Agaricomycetidae</taxon>
        <taxon>Agaricales</taxon>
        <taxon>Pleurotineae</taxon>
        <taxon>Pleurotaceae</taxon>
        <taxon>Hohenbuehelia</taxon>
    </lineage>
</organism>
<accession>A0ABR3IY90</accession>
<dbReference type="InterPro" id="IPR019734">
    <property type="entry name" value="TPR_rpt"/>
</dbReference>
<dbReference type="InterPro" id="IPR051722">
    <property type="entry name" value="Endocytosis_PI4K-reg_protein"/>
</dbReference>
<evidence type="ECO:0008006" key="7">
    <source>
        <dbReference type="Google" id="ProtNLM"/>
    </source>
</evidence>
<gene>
    <name evidence="5" type="ORF">HGRIS_010922</name>
</gene>
<protein>
    <recommendedName>
        <fullName evidence="7">TPR-like protein</fullName>
    </recommendedName>
</protein>
<evidence type="ECO:0000313" key="5">
    <source>
        <dbReference type="EMBL" id="KAL0948335.1"/>
    </source>
</evidence>
<keyword evidence="3" id="KW-0802">TPR repeat</keyword>
<feature type="region of interest" description="Disordered" evidence="4">
    <location>
        <begin position="1002"/>
        <end position="1021"/>
    </location>
</feature>
<sequence>MTTPGKDKHYWTQLRASLTAGQWSSSHPAKDFHGTSISWPELFRKFKKHCRGFQDVCEVSSQTRDLALLLAANSATEDQDDAPIPGSELDLGDFSILPEERVEEGRSGYDALRSLDSSNFDTLNFALAYYAYALGRPEECLSQLSKIPEVSHVQSHIPSIPASIRSNLLSLQVPSTDASMSSRTGSFVSASTVSINEIKDGRAWAMAETFRSLCLQGMSHERLSPTLPRIALKSYASALPLLSIFESEIATLTSASRPSTTPAGKLDFAYFKQFQELWRWVEQLIWRGIVLCARICDLHHSKEALDENGDSIWTWFQHYRACSLYWPPTFRTEHRHLILALHLRALILLHSSSSASQPSSPDDSSHTRTIRSLDSGPAQDPIKPPPWLHTARLVVQELRGILSASTRFPRAGERNTKVEDFVDLCVCVWEASGALGEYTGWVIDVLWWATRLTFNSYRIFRHMTRLLYASGDISLAKRTLKLYTQVVGKAYETLMTDEANKESAEAPNGNDASSLISQTTNPSLHPDADAHAKWVETLVQGARLLCKSSSLSGNTDDLKEAGITIEKAKSRLAKTDDEHHAAVSLAEGIWKSCSALRSHDPAIRERDLDASHKSLQESFATHASAATAYHLAILLARPGQRQNLDEAIKYIAHAMELEPSEVRYWHLMALLLSATEQWKAALAILEQGAAIGEALQEGEFHDNEETEVSNTETATMPSLDTVRSPQADMQVKDFADVQTDSATRLSLSLPPPIDGLPSNSELSQHAGDGNNPRNPPPPSSLRLLDGDARFIPSSSALLLPMCDHPRPSTHEQFEYALQLRMTQVAVIEYVEGAEAAGDKWLEVFAWIAEKRGIVAQQTRPSMDGGRPPEKGLLLSPSLQENGVDLEGDQGQLSPVASGTHEHPPSIPINVQPATPEAQFETFAAADEYNSENASILNTDENEKGDGAHRRQMPKLHVAKRSHSIDRDLSKRSAKRMQAFVKNGVHKGQVTITTISKKIGNGVVKNGSMRRSTSTPDFHSALRPSSYQASSIHSRRRITSIVYSFDDDSATNSPPPPPVPLPNTDRALKTNSRTQKENRLLSDLWLMSAATFRRLGKIEQAKGAIQEAEVRDEDNPHVWVQLGLYYTALGHRRHAIDAFHKALFIIPDDVQASIHLCRLYLTSDGRSANRRVEDGIPPDDVDLAAGILSDLTKGRGWDVPEAWYYLAKAYGLQGRKQCERECLATALRLSERRTIRDISSALGPSL</sequence>
<feature type="region of interest" description="Disordered" evidence="4">
    <location>
        <begin position="1044"/>
        <end position="1072"/>
    </location>
</feature>
<feature type="region of interest" description="Disordered" evidence="4">
    <location>
        <begin position="500"/>
        <end position="524"/>
    </location>
</feature>
<dbReference type="EMBL" id="JASNQZ010000014">
    <property type="protein sequence ID" value="KAL0948335.1"/>
    <property type="molecule type" value="Genomic_DNA"/>
</dbReference>
<evidence type="ECO:0000313" key="6">
    <source>
        <dbReference type="Proteomes" id="UP001556367"/>
    </source>
</evidence>
<feature type="region of interest" description="Disordered" evidence="4">
    <location>
        <begin position="880"/>
        <end position="911"/>
    </location>
</feature>
<feature type="region of interest" description="Disordered" evidence="4">
    <location>
        <begin position="353"/>
        <end position="385"/>
    </location>
</feature>
<feature type="repeat" description="TPR" evidence="3">
    <location>
        <begin position="1115"/>
        <end position="1148"/>
    </location>
</feature>
<proteinExistence type="inferred from homology"/>
<reference evidence="6" key="1">
    <citation type="submission" date="2024-06" db="EMBL/GenBank/DDBJ databases">
        <title>Multi-omics analyses provide insights into the biosynthesis of the anticancer antibiotic pleurotin in Hohenbuehelia grisea.</title>
        <authorList>
            <person name="Weaver J.A."/>
            <person name="Alberti F."/>
        </authorList>
    </citation>
    <scope>NUCLEOTIDE SEQUENCE [LARGE SCALE GENOMIC DNA]</scope>
    <source>
        <strain evidence="6">T-177</strain>
    </source>
</reference>
<feature type="compositionally biased region" description="Polar residues" evidence="4">
    <location>
        <begin position="1008"/>
        <end position="1021"/>
    </location>
</feature>
<dbReference type="PANTHER" id="PTHR23083">
    <property type="entry name" value="TETRATRICOPEPTIDE REPEAT PROTEIN, TPR"/>
    <property type="match status" value="1"/>
</dbReference>
<dbReference type="PANTHER" id="PTHR23083:SF464">
    <property type="entry name" value="TETRATRICOPEPTIDE REPEAT DOMAIN 7, ISOFORM A"/>
    <property type="match status" value="1"/>
</dbReference>
<dbReference type="SUPFAM" id="SSF48452">
    <property type="entry name" value="TPR-like"/>
    <property type="match status" value="2"/>
</dbReference>
<comment type="similarity">
    <text evidence="2">Belongs to the YPP1 family.</text>
</comment>
<feature type="compositionally biased region" description="Low complexity" evidence="4">
    <location>
        <begin position="353"/>
        <end position="362"/>
    </location>
</feature>
<dbReference type="InterPro" id="IPR011990">
    <property type="entry name" value="TPR-like_helical_dom_sf"/>
</dbReference>
<name>A0ABR3IY90_9AGAR</name>
<dbReference type="PROSITE" id="PS50005">
    <property type="entry name" value="TPR"/>
    <property type="match status" value="1"/>
</dbReference>